<accession>A0A926KVB5</accession>
<organism evidence="1 2">
    <name type="scientific">Paenibacillus sedimenti</name>
    <dbReference type="NCBI Taxonomy" id="2770274"/>
    <lineage>
        <taxon>Bacteria</taxon>
        <taxon>Bacillati</taxon>
        <taxon>Bacillota</taxon>
        <taxon>Bacilli</taxon>
        <taxon>Bacillales</taxon>
        <taxon>Paenibacillaceae</taxon>
        <taxon>Paenibacillus</taxon>
    </lineage>
</organism>
<dbReference type="RefSeq" id="WP_188177983.1">
    <property type="nucleotide sequence ID" value="NZ_JACVVD010000017.1"/>
</dbReference>
<evidence type="ECO:0000313" key="1">
    <source>
        <dbReference type="EMBL" id="MBD0384202.1"/>
    </source>
</evidence>
<comment type="caution">
    <text evidence="1">The sequence shown here is derived from an EMBL/GenBank/DDBJ whole genome shotgun (WGS) entry which is preliminary data.</text>
</comment>
<dbReference type="Proteomes" id="UP000650466">
    <property type="component" value="Unassembled WGS sequence"/>
</dbReference>
<proteinExistence type="predicted"/>
<gene>
    <name evidence="1" type="ORF">ICC18_29570</name>
</gene>
<sequence length="108" mass="11428">MNFSKVQQAGTIVSLKDSNDNTIATFAPIKPYQNVVISSPKLKKDASYTLYTGGTSTGNATDGFYHGGANQGGAKLISFQITDMITWLNESGKTTSGNSGSSGKPMRR</sequence>
<reference evidence="1" key="1">
    <citation type="submission" date="2020-09" db="EMBL/GenBank/DDBJ databases">
        <title>Draft Genome Sequence of Paenibacillus sp. WST5.</title>
        <authorList>
            <person name="Bao Z."/>
        </authorList>
    </citation>
    <scope>NUCLEOTIDE SEQUENCE</scope>
    <source>
        <strain evidence="1">WST5</strain>
    </source>
</reference>
<keyword evidence="2" id="KW-1185">Reference proteome</keyword>
<name>A0A926KVB5_9BACL</name>
<dbReference type="EMBL" id="JACVVD010000017">
    <property type="protein sequence ID" value="MBD0384202.1"/>
    <property type="molecule type" value="Genomic_DNA"/>
</dbReference>
<evidence type="ECO:0000313" key="2">
    <source>
        <dbReference type="Proteomes" id="UP000650466"/>
    </source>
</evidence>
<dbReference type="AlphaFoldDB" id="A0A926KVB5"/>
<protein>
    <submittedName>
        <fullName evidence="1">Uncharacterized protein</fullName>
    </submittedName>
</protein>